<dbReference type="InterPro" id="IPR002347">
    <property type="entry name" value="SDR_fam"/>
</dbReference>
<dbReference type="InterPro" id="IPR055280">
    <property type="entry name" value="TIC32"/>
</dbReference>
<reference evidence="2" key="1">
    <citation type="journal article" date="2011" name="Nature">
        <title>Genome sequence and analysis of the tuber crop potato.</title>
        <authorList>
            <consortium name="The Potato Genome Sequencing Consortium"/>
        </authorList>
    </citation>
    <scope>NUCLEOTIDE SEQUENCE [LARGE SCALE GENOMIC DNA]</scope>
    <source>
        <strain evidence="2">cv. DM1-3 516 R44</strain>
    </source>
</reference>
<dbReference type="STRING" id="4113.M1A4X4"/>
<evidence type="ECO:0000313" key="2">
    <source>
        <dbReference type="Proteomes" id="UP000011115"/>
    </source>
</evidence>
<reference evidence="1" key="2">
    <citation type="submission" date="2015-06" db="UniProtKB">
        <authorList>
            <consortium name="EnsemblPlants"/>
        </authorList>
    </citation>
    <scope>IDENTIFICATION</scope>
    <source>
        <strain evidence="1">DM1-3 516 R44</strain>
    </source>
</reference>
<dbReference type="InParanoid" id="M1A4X4"/>
<dbReference type="Proteomes" id="UP000011115">
    <property type="component" value="Unassembled WGS sequence"/>
</dbReference>
<dbReference type="eggNOG" id="KOG1208">
    <property type="taxonomic scope" value="Eukaryota"/>
</dbReference>
<dbReference type="EnsemblPlants" id="PGSC0003DMT400014810">
    <property type="protein sequence ID" value="PGSC0003DMT400014810"/>
    <property type="gene ID" value="PGSC0003DMG400005781"/>
</dbReference>
<dbReference type="HOGENOM" id="CLU_010194_44_0_1"/>
<dbReference type="AlphaFoldDB" id="M1A4X4"/>
<dbReference type="Gene3D" id="3.40.50.720">
    <property type="entry name" value="NAD(P)-binding Rossmann-like Domain"/>
    <property type="match status" value="1"/>
</dbReference>
<dbReference type="OMA" id="AKTACIW"/>
<accession>M1A4X4</accession>
<dbReference type="Gramene" id="PGSC0003DMT400014810">
    <property type="protein sequence ID" value="PGSC0003DMT400014810"/>
    <property type="gene ID" value="PGSC0003DMG400005781"/>
</dbReference>
<dbReference type="SUPFAM" id="SSF51735">
    <property type="entry name" value="NAD(P)-binding Rossmann-fold domains"/>
    <property type="match status" value="1"/>
</dbReference>
<organism evidence="1 2">
    <name type="scientific">Solanum tuberosum</name>
    <name type="common">Potato</name>
    <dbReference type="NCBI Taxonomy" id="4113"/>
    <lineage>
        <taxon>Eukaryota</taxon>
        <taxon>Viridiplantae</taxon>
        <taxon>Streptophyta</taxon>
        <taxon>Embryophyta</taxon>
        <taxon>Tracheophyta</taxon>
        <taxon>Spermatophyta</taxon>
        <taxon>Magnoliopsida</taxon>
        <taxon>eudicotyledons</taxon>
        <taxon>Gunneridae</taxon>
        <taxon>Pentapetalae</taxon>
        <taxon>asterids</taxon>
        <taxon>lamiids</taxon>
        <taxon>Solanales</taxon>
        <taxon>Solanaceae</taxon>
        <taxon>Solanoideae</taxon>
        <taxon>Solaneae</taxon>
        <taxon>Solanum</taxon>
    </lineage>
</organism>
<protein>
    <submittedName>
        <fullName evidence="1">Short-chain dehydrogenase</fullName>
    </submittedName>
</protein>
<dbReference type="PRINTS" id="PR00081">
    <property type="entry name" value="GDHRDH"/>
</dbReference>
<keyword evidence="2" id="KW-1185">Reference proteome</keyword>
<proteinExistence type="predicted"/>
<dbReference type="PANTHER" id="PTHR48476:SF1">
    <property type="entry name" value="SHORT-CHAIN DEHYDROGENASE TIC 32, CHLOROPLASTIC-LIKE"/>
    <property type="match status" value="1"/>
</dbReference>
<dbReference type="PaxDb" id="4113-PGSC0003DMT400014810"/>
<sequence>MWIFGRKGTSGFSCCSTAEEVTQGINGFGLTAIVTGATSGIGMETTRVLALHGATSGIGMETTRVLALHGHFLLTNLLLENMKNTAKNSKNEGRIVNVASAAHDFAYSQGIIFDKINDKESYHRFHAYGQSKLANILHANELAKRLKEEGVNITANSVHPGPIATNIMRYDNILHGIVNWIGRYVLKNIEQGASTTCYVALHPQVKGLSGEYFSDNNIATNTTTSLAKDSDLAKKLWEFSLDLTK</sequence>
<evidence type="ECO:0000313" key="1">
    <source>
        <dbReference type="EnsemblPlants" id="PGSC0003DMT400014810"/>
    </source>
</evidence>
<dbReference type="InterPro" id="IPR036291">
    <property type="entry name" value="NAD(P)-bd_dom_sf"/>
</dbReference>
<dbReference type="PANTHER" id="PTHR48476">
    <property type="entry name" value="SHORT-CHAIN DEHYDROGENASE TIC 32, CHLOROPLASTIC-LIKE"/>
    <property type="match status" value="1"/>
</dbReference>
<name>M1A4X4_SOLTU</name>